<reference evidence="1 2" key="1">
    <citation type="journal article" date="2020" name="Front. Microbiol.">
        <title>Single-cell genomics of novel Actinobacteria with the Wood-Ljungdahl pathway discovered in a serpentinizing system.</title>
        <authorList>
            <person name="Merino N."/>
            <person name="Kawai M."/>
            <person name="Boyd E.S."/>
            <person name="Colman D.R."/>
            <person name="McGlynn S.E."/>
            <person name="Nealson K.H."/>
            <person name="Kurokawa K."/>
            <person name="Hongoh Y."/>
        </authorList>
    </citation>
    <scope>NUCLEOTIDE SEQUENCE [LARGE SCALE GENOMIC DNA]</scope>
    <source>
        <strain evidence="1 2">S06</strain>
    </source>
</reference>
<protein>
    <submittedName>
        <fullName evidence="1">Uncharacterized protein</fullName>
    </submittedName>
</protein>
<proteinExistence type="predicted"/>
<sequence length="23" mass="2602">LLILDTQGKVVKNISQEFSIVKE</sequence>
<organism evidence="1 2">
    <name type="scientific">Candidatus Hakubella thermalkaliphila</name>
    <dbReference type="NCBI Taxonomy" id="2754717"/>
    <lineage>
        <taxon>Bacteria</taxon>
        <taxon>Bacillati</taxon>
        <taxon>Actinomycetota</taxon>
        <taxon>Actinomycetota incertae sedis</taxon>
        <taxon>Candidatus Hakubellales</taxon>
        <taxon>Candidatus Hakubellaceae</taxon>
        <taxon>Candidatus Hakubella</taxon>
    </lineage>
</organism>
<dbReference type="EMBL" id="BLRV01000166">
    <property type="protein sequence ID" value="GFP21993.1"/>
    <property type="molecule type" value="Genomic_DNA"/>
</dbReference>
<gene>
    <name evidence="1" type="ORF">HKBW3S06_01219</name>
</gene>
<feature type="non-terminal residue" evidence="1">
    <location>
        <position position="1"/>
    </location>
</feature>
<evidence type="ECO:0000313" key="2">
    <source>
        <dbReference type="Proteomes" id="UP000580051"/>
    </source>
</evidence>
<name>A0A6V8NPL2_9ACTN</name>
<dbReference type="Proteomes" id="UP000580051">
    <property type="component" value="Unassembled WGS sequence"/>
</dbReference>
<evidence type="ECO:0000313" key="1">
    <source>
        <dbReference type="EMBL" id="GFP21993.1"/>
    </source>
</evidence>
<comment type="caution">
    <text evidence="1">The sequence shown here is derived from an EMBL/GenBank/DDBJ whole genome shotgun (WGS) entry which is preliminary data.</text>
</comment>
<dbReference type="AlphaFoldDB" id="A0A6V8NPL2"/>
<accession>A0A6V8NPL2</accession>